<proteinExistence type="predicted"/>
<dbReference type="EMBL" id="ML179372">
    <property type="protein sequence ID" value="THU89325.1"/>
    <property type="molecule type" value="Genomic_DNA"/>
</dbReference>
<name>A0A4V4HE44_DENBC</name>
<feature type="region of interest" description="Disordered" evidence="1">
    <location>
        <begin position="126"/>
        <end position="190"/>
    </location>
</feature>
<gene>
    <name evidence="2" type="ORF">K435DRAFT_865408</name>
</gene>
<organism evidence="2 3">
    <name type="scientific">Dendrothele bispora (strain CBS 962.96)</name>
    <dbReference type="NCBI Taxonomy" id="1314807"/>
    <lineage>
        <taxon>Eukaryota</taxon>
        <taxon>Fungi</taxon>
        <taxon>Dikarya</taxon>
        <taxon>Basidiomycota</taxon>
        <taxon>Agaricomycotina</taxon>
        <taxon>Agaricomycetes</taxon>
        <taxon>Agaricomycetidae</taxon>
        <taxon>Agaricales</taxon>
        <taxon>Agaricales incertae sedis</taxon>
        <taxon>Dendrothele</taxon>
    </lineage>
</organism>
<evidence type="ECO:0000256" key="1">
    <source>
        <dbReference type="SAM" id="MobiDB-lite"/>
    </source>
</evidence>
<keyword evidence="3" id="KW-1185">Reference proteome</keyword>
<feature type="compositionally biased region" description="Basic and acidic residues" evidence="1">
    <location>
        <begin position="157"/>
        <end position="177"/>
    </location>
</feature>
<accession>A0A4V4HE44</accession>
<evidence type="ECO:0000313" key="3">
    <source>
        <dbReference type="Proteomes" id="UP000297245"/>
    </source>
</evidence>
<dbReference type="OrthoDB" id="2676448at2759"/>
<dbReference type="AlphaFoldDB" id="A0A4V4HE44"/>
<protein>
    <submittedName>
        <fullName evidence="2">Uncharacterized protein</fullName>
    </submittedName>
</protein>
<feature type="compositionally biased region" description="Acidic residues" evidence="1">
    <location>
        <begin position="179"/>
        <end position="188"/>
    </location>
</feature>
<evidence type="ECO:0000313" key="2">
    <source>
        <dbReference type="EMBL" id="THU89325.1"/>
    </source>
</evidence>
<dbReference type="Proteomes" id="UP000297245">
    <property type="component" value="Unassembled WGS sequence"/>
</dbReference>
<sequence>MSSLPSTRPFVYGPTGIRPLYERITVLEKPWAKPVIRELMKKNRRVSRAREEIVRCNVELRRLHTHITDEDRHFSKVLDQVQTQPIYGPVQEYVQRRRRINRYLLERIKETYDLKDFTGISKPGLRRMSTAVSARPSDSDTTPSHSEPVHSPNHMPSHMERNEITDPPCDDKNRLSDYSDSDDDDLQDNDVLNEGVSSVVDFISNLSVHG</sequence>
<reference evidence="2 3" key="1">
    <citation type="journal article" date="2019" name="Nat. Ecol. Evol.">
        <title>Megaphylogeny resolves global patterns of mushroom evolution.</title>
        <authorList>
            <person name="Varga T."/>
            <person name="Krizsan K."/>
            <person name="Foldi C."/>
            <person name="Dima B."/>
            <person name="Sanchez-Garcia M."/>
            <person name="Sanchez-Ramirez S."/>
            <person name="Szollosi G.J."/>
            <person name="Szarkandi J.G."/>
            <person name="Papp V."/>
            <person name="Albert L."/>
            <person name="Andreopoulos W."/>
            <person name="Angelini C."/>
            <person name="Antonin V."/>
            <person name="Barry K.W."/>
            <person name="Bougher N.L."/>
            <person name="Buchanan P."/>
            <person name="Buyck B."/>
            <person name="Bense V."/>
            <person name="Catcheside P."/>
            <person name="Chovatia M."/>
            <person name="Cooper J."/>
            <person name="Damon W."/>
            <person name="Desjardin D."/>
            <person name="Finy P."/>
            <person name="Geml J."/>
            <person name="Haridas S."/>
            <person name="Hughes K."/>
            <person name="Justo A."/>
            <person name="Karasinski D."/>
            <person name="Kautmanova I."/>
            <person name="Kiss B."/>
            <person name="Kocsube S."/>
            <person name="Kotiranta H."/>
            <person name="LaButti K.M."/>
            <person name="Lechner B.E."/>
            <person name="Liimatainen K."/>
            <person name="Lipzen A."/>
            <person name="Lukacs Z."/>
            <person name="Mihaltcheva S."/>
            <person name="Morgado L.N."/>
            <person name="Niskanen T."/>
            <person name="Noordeloos M.E."/>
            <person name="Ohm R.A."/>
            <person name="Ortiz-Santana B."/>
            <person name="Ovrebo C."/>
            <person name="Racz N."/>
            <person name="Riley R."/>
            <person name="Savchenko A."/>
            <person name="Shiryaev A."/>
            <person name="Soop K."/>
            <person name="Spirin V."/>
            <person name="Szebenyi C."/>
            <person name="Tomsovsky M."/>
            <person name="Tulloss R.E."/>
            <person name="Uehling J."/>
            <person name="Grigoriev I.V."/>
            <person name="Vagvolgyi C."/>
            <person name="Papp T."/>
            <person name="Martin F.M."/>
            <person name="Miettinen O."/>
            <person name="Hibbett D.S."/>
            <person name="Nagy L.G."/>
        </authorList>
    </citation>
    <scope>NUCLEOTIDE SEQUENCE [LARGE SCALE GENOMIC DNA]</scope>
    <source>
        <strain evidence="2 3">CBS 962.96</strain>
    </source>
</reference>